<dbReference type="InterPro" id="IPR051105">
    <property type="entry name" value="WWC/KIBRA_Hippo_Reg"/>
</dbReference>
<name>A0A7J6W7A2_THATH</name>
<comment type="caution">
    <text evidence="5">The sequence shown here is derived from an EMBL/GenBank/DDBJ whole genome shotgun (WGS) entry which is preliminary data.</text>
</comment>
<evidence type="ECO:0000256" key="3">
    <source>
        <dbReference type="SAM" id="MobiDB-lite"/>
    </source>
</evidence>
<dbReference type="Proteomes" id="UP000554482">
    <property type="component" value="Unassembled WGS sequence"/>
</dbReference>
<sequence length="213" mass="24266">MIKDLLQPKQELFLRQEVHENKEVKKSQQFGGLIDHAELSLGPSRCRNTSSSSESETKTPKKRKYFWDPSNTEPTIQTSVELQLKESLPMDWEQCLDLESGRMYYLNRKTLKKSSTWPKNQKLDLELNISTPSSIDDENNSFEMPMNSKKHVSSSSNMVAVACIKCHLLVMLCRSSPCCPNCKYVHPLLPARSQGDLVLQNTAKPLNTLSLLH</sequence>
<proteinExistence type="predicted"/>
<accession>A0A7J6W7A2</accession>
<dbReference type="OrthoDB" id="670666at2759"/>
<gene>
    <name evidence="5" type="ORF">FRX31_018003</name>
</gene>
<evidence type="ECO:0000259" key="4">
    <source>
        <dbReference type="PROSITE" id="PS50020"/>
    </source>
</evidence>
<evidence type="ECO:0000256" key="2">
    <source>
        <dbReference type="ARBA" id="ARBA00022490"/>
    </source>
</evidence>
<dbReference type="PROSITE" id="PS50020">
    <property type="entry name" value="WW_DOMAIN_2"/>
    <property type="match status" value="1"/>
</dbReference>
<keyword evidence="2" id="KW-0963">Cytoplasm</keyword>
<evidence type="ECO:0000313" key="5">
    <source>
        <dbReference type="EMBL" id="KAF5192410.1"/>
    </source>
</evidence>
<keyword evidence="6" id="KW-1185">Reference proteome</keyword>
<reference evidence="5 6" key="1">
    <citation type="submission" date="2020-06" db="EMBL/GenBank/DDBJ databases">
        <title>Transcriptomic and genomic resources for Thalictrum thalictroides and T. hernandezii: Facilitating candidate gene discovery in an emerging model plant lineage.</title>
        <authorList>
            <person name="Arias T."/>
            <person name="Riano-Pachon D.M."/>
            <person name="Di Stilio V.S."/>
        </authorList>
    </citation>
    <scope>NUCLEOTIDE SEQUENCE [LARGE SCALE GENOMIC DNA]</scope>
    <source>
        <strain evidence="6">cv. WT478/WT964</strain>
        <tissue evidence="5">Leaves</tissue>
    </source>
</reference>
<feature type="region of interest" description="Disordered" evidence="3">
    <location>
        <begin position="41"/>
        <end position="70"/>
    </location>
</feature>
<dbReference type="PANTHER" id="PTHR14791">
    <property type="entry name" value="BOMB/KIRA PROTEINS"/>
    <property type="match status" value="1"/>
</dbReference>
<dbReference type="AlphaFoldDB" id="A0A7J6W7A2"/>
<feature type="domain" description="WW" evidence="4">
    <location>
        <begin position="86"/>
        <end position="120"/>
    </location>
</feature>
<dbReference type="InterPro" id="IPR001202">
    <property type="entry name" value="WW_dom"/>
</dbReference>
<dbReference type="PANTHER" id="PTHR14791:SF39">
    <property type="entry name" value="OS12G0233100 PROTEIN"/>
    <property type="match status" value="1"/>
</dbReference>
<dbReference type="Gene3D" id="2.20.70.10">
    <property type="match status" value="1"/>
</dbReference>
<evidence type="ECO:0000313" key="6">
    <source>
        <dbReference type="Proteomes" id="UP000554482"/>
    </source>
</evidence>
<dbReference type="InterPro" id="IPR036020">
    <property type="entry name" value="WW_dom_sf"/>
</dbReference>
<dbReference type="GO" id="GO:0005737">
    <property type="term" value="C:cytoplasm"/>
    <property type="evidence" value="ECO:0007669"/>
    <property type="project" value="UniProtKB-SubCell"/>
</dbReference>
<dbReference type="EMBL" id="JABWDY010021384">
    <property type="protein sequence ID" value="KAF5192410.1"/>
    <property type="molecule type" value="Genomic_DNA"/>
</dbReference>
<protein>
    <recommendedName>
        <fullName evidence="4">WW domain-containing protein</fullName>
    </recommendedName>
</protein>
<comment type="subcellular location">
    <subcellularLocation>
        <location evidence="1">Cytoplasm</location>
    </subcellularLocation>
</comment>
<organism evidence="5 6">
    <name type="scientific">Thalictrum thalictroides</name>
    <name type="common">Rue-anemone</name>
    <name type="synonym">Anemone thalictroides</name>
    <dbReference type="NCBI Taxonomy" id="46969"/>
    <lineage>
        <taxon>Eukaryota</taxon>
        <taxon>Viridiplantae</taxon>
        <taxon>Streptophyta</taxon>
        <taxon>Embryophyta</taxon>
        <taxon>Tracheophyta</taxon>
        <taxon>Spermatophyta</taxon>
        <taxon>Magnoliopsida</taxon>
        <taxon>Ranunculales</taxon>
        <taxon>Ranunculaceae</taxon>
        <taxon>Thalictroideae</taxon>
        <taxon>Thalictrum</taxon>
    </lineage>
</organism>
<evidence type="ECO:0000256" key="1">
    <source>
        <dbReference type="ARBA" id="ARBA00004496"/>
    </source>
</evidence>
<dbReference type="SUPFAM" id="SSF51045">
    <property type="entry name" value="WW domain"/>
    <property type="match status" value="1"/>
</dbReference>